<accession>A0A2R8FD20</accession>
<proteinExistence type="predicted"/>
<dbReference type="InterPro" id="IPR000719">
    <property type="entry name" value="Prot_kinase_dom"/>
</dbReference>
<name>A0A2R8FD20_9VIRU</name>
<gene>
    <name evidence="2" type="ORF">BRZCDTV_48</name>
</gene>
<keyword evidence="2" id="KW-0723">Serine/threonine-protein kinase</keyword>
<dbReference type="GO" id="GO:0004674">
    <property type="term" value="F:protein serine/threonine kinase activity"/>
    <property type="evidence" value="ECO:0007669"/>
    <property type="project" value="UniProtKB-KW"/>
</dbReference>
<evidence type="ECO:0000259" key="1">
    <source>
        <dbReference type="PROSITE" id="PS50011"/>
    </source>
</evidence>
<reference evidence="2" key="1">
    <citation type="submission" date="2018-03" db="EMBL/GenBank/DDBJ databases">
        <authorList>
            <consortium name="Urmite Genomes"/>
        </authorList>
    </citation>
    <scope>NUCLEOTIDE SEQUENCE [LARGE SCALE GENOMIC DNA]</scope>
    <source>
        <strain evidence="2">IHUMI-27.7</strain>
    </source>
</reference>
<keyword evidence="2" id="KW-0808">Transferase</keyword>
<keyword evidence="3" id="KW-1185">Reference proteome</keyword>
<organism evidence="2">
    <name type="scientific">Brazilian cedratvirus IHUMI</name>
    <dbReference type="NCBI Taxonomy" id="2126980"/>
    <lineage>
        <taxon>Viruses</taxon>
        <taxon>Pithoviruses</taxon>
        <taxon>Orthocedratvirinae</taxon>
        <taxon>Alphacedratvirus</taxon>
        <taxon>Alphacedratvirus brasiliense</taxon>
    </lineage>
</organism>
<evidence type="ECO:0000313" key="2">
    <source>
        <dbReference type="EMBL" id="SPN78885.1"/>
    </source>
</evidence>
<keyword evidence="2" id="KW-0418">Kinase</keyword>
<dbReference type="PROSITE" id="PS50011">
    <property type="entry name" value="PROTEIN_KINASE_DOM"/>
    <property type="match status" value="1"/>
</dbReference>
<dbReference type="InterPro" id="IPR011009">
    <property type="entry name" value="Kinase-like_dom_sf"/>
</dbReference>
<dbReference type="Pfam" id="PF06176">
    <property type="entry name" value="WaaY"/>
    <property type="match status" value="1"/>
</dbReference>
<sequence length="107" mass="12527">LLDHGYYEFRCKDEEEFILYGYYIETELFGISLYQEYPQLASCAPGSTSLQAVEDIDDYFDYPEEVNQKIKKVLDRMHELGVVHHDMHGGNLLIKSGEIRVIDFELE</sequence>
<dbReference type="Proteomes" id="UP000273054">
    <property type="component" value="Segment"/>
</dbReference>
<feature type="non-terminal residue" evidence="2">
    <location>
        <position position="1"/>
    </location>
</feature>
<dbReference type="Gene3D" id="1.10.510.10">
    <property type="entry name" value="Transferase(Phosphotransferase) domain 1"/>
    <property type="match status" value="1"/>
</dbReference>
<dbReference type="InterPro" id="IPR009330">
    <property type="entry name" value="LipoPS_heptP_kinase"/>
</dbReference>
<protein>
    <submittedName>
        <fullName evidence="2">Serine/Threonine protein kinase</fullName>
    </submittedName>
</protein>
<dbReference type="SUPFAM" id="SSF56112">
    <property type="entry name" value="Protein kinase-like (PK-like)"/>
    <property type="match status" value="1"/>
</dbReference>
<evidence type="ECO:0000313" key="3">
    <source>
        <dbReference type="Proteomes" id="UP000273054"/>
    </source>
</evidence>
<dbReference type="GO" id="GO:0005524">
    <property type="term" value="F:ATP binding"/>
    <property type="evidence" value="ECO:0007669"/>
    <property type="project" value="InterPro"/>
</dbReference>
<dbReference type="EMBL" id="LT994651">
    <property type="protein sequence ID" value="SPN78885.1"/>
    <property type="molecule type" value="Genomic_DNA"/>
</dbReference>
<feature type="domain" description="Protein kinase" evidence="1">
    <location>
        <begin position="1"/>
        <end position="107"/>
    </location>
</feature>